<feature type="non-terminal residue" evidence="1">
    <location>
        <position position="69"/>
    </location>
</feature>
<accession>A0ABV1XF76</accession>
<dbReference type="InterPro" id="IPR042099">
    <property type="entry name" value="ANL_N_sf"/>
</dbReference>
<evidence type="ECO:0000313" key="1">
    <source>
        <dbReference type="EMBL" id="MER7187597.1"/>
    </source>
</evidence>
<keyword evidence="2" id="KW-1185">Reference proteome</keyword>
<reference evidence="1 2" key="1">
    <citation type="submission" date="2024-06" db="EMBL/GenBank/DDBJ databases">
        <title>The Natural Products Discovery Center: Release of the First 8490 Sequenced Strains for Exploring Actinobacteria Biosynthetic Diversity.</title>
        <authorList>
            <person name="Kalkreuter E."/>
            <person name="Kautsar S.A."/>
            <person name="Yang D."/>
            <person name="Bader C.D."/>
            <person name="Teijaro C.N."/>
            <person name="Fluegel L."/>
            <person name="Davis C.M."/>
            <person name="Simpson J.R."/>
            <person name="Lauterbach L."/>
            <person name="Steele A.D."/>
            <person name="Gui C."/>
            <person name="Meng S."/>
            <person name="Li G."/>
            <person name="Viehrig K."/>
            <person name="Ye F."/>
            <person name="Su P."/>
            <person name="Kiefer A.F."/>
            <person name="Nichols A."/>
            <person name="Cepeda A.J."/>
            <person name="Yan W."/>
            <person name="Fan B."/>
            <person name="Jiang Y."/>
            <person name="Adhikari A."/>
            <person name="Zheng C.-J."/>
            <person name="Schuster L."/>
            <person name="Cowan T.M."/>
            <person name="Smanski M.J."/>
            <person name="Chevrette M.G."/>
            <person name="De Carvalho L.P.S."/>
            <person name="Shen B."/>
        </authorList>
    </citation>
    <scope>NUCLEOTIDE SEQUENCE [LARGE SCALE GENOMIC DNA]</scope>
    <source>
        <strain evidence="1 2">NPDC000234</strain>
    </source>
</reference>
<comment type="caution">
    <text evidence="1">The sequence shown here is derived from an EMBL/GenBank/DDBJ whole genome shotgun (WGS) entry which is preliminary data.</text>
</comment>
<dbReference type="Gene3D" id="3.40.50.12780">
    <property type="entry name" value="N-terminal domain of ligase-like"/>
    <property type="match status" value="1"/>
</dbReference>
<protein>
    <recommendedName>
        <fullName evidence="3">AMP-binding protein</fullName>
    </recommendedName>
</protein>
<dbReference type="SUPFAM" id="SSF56801">
    <property type="entry name" value="Acetyl-CoA synthetase-like"/>
    <property type="match status" value="1"/>
</dbReference>
<sequence>MTATALDPPATALPTLPEVLRLRSRTQPDDVAYVFLHNGETPAQTLTYRQLDDAARARAAALDPAGLRG</sequence>
<dbReference type="Proteomes" id="UP001474181">
    <property type="component" value="Unassembled WGS sequence"/>
</dbReference>
<name>A0ABV1XF76_9ACTN</name>
<gene>
    <name evidence="1" type="ORF">ABT404_50465</name>
</gene>
<evidence type="ECO:0000313" key="2">
    <source>
        <dbReference type="Proteomes" id="UP001474181"/>
    </source>
</evidence>
<evidence type="ECO:0008006" key="3">
    <source>
        <dbReference type="Google" id="ProtNLM"/>
    </source>
</evidence>
<organism evidence="1 2">
    <name type="scientific">Streptomyces hyaluromycini</name>
    <dbReference type="NCBI Taxonomy" id="1377993"/>
    <lineage>
        <taxon>Bacteria</taxon>
        <taxon>Bacillati</taxon>
        <taxon>Actinomycetota</taxon>
        <taxon>Actinomycetes</taxon>
        <taxon>Kitasatosporales</taxon>
        <taxon>Streptomycetaceae</taxon>
        <taxon>Streptomyces</taxon>
    </lineage>
</organism>
<proteinExistence type="predicted"/>
<dbReference type="EMBL" id="JBEPEK010000856">
    <property type="protein sequence ID" value="MER7187597.1"/>
    <property type="molecule type" value="Genomic_DNA"/>
</dbReference>